<dbReference type="InterPro" id="IPR015915">
    <property type="entry name" value="Kelch-typ_b-propeller"/>
</dbReference>
<feature type="transmembrane region" description="Helical" evidence="2">
    <location>
        <begin position="446"/>
        <end position="469"/>
    </location>
</feature>
<feature type="chain" id="PRO_5034485462" evidence="3">
    <location>
        <begin position="24"/>
        <end position="1080"/>
    </location>
</feature>
<keyword evidence="3" id="KW-0732">Signal</keyword>
<comment type="caution">
    <text evidence="4">The sequence shown here is derived from an EMBL/GenBank/DDBJ whole genome shotgun (WGS) entry which is preliminary data.</text>
</comment>
<dbReference type="OrthoDB" id="205993at2759"/>
<feature type="compositionally biased region" description="Basic and acidic residues" evidence="1">
    <location>
        <begin position="1064"/>
        <end position="1074"/>
    </location>
</feature>
<feature type="compositionally biased region" description="Polar residues" evidence="1">
    <location>
        <begin position="875"/>
        <end position="887"/>
    </location>
</feature>
<keyword evidence="2" id="KW-0812">Transmembrane</keyword>
<evidence type="ECO:0000313" key="4">
    <source>
        <dbReference type="EMBL" id="KAF4613414.1"/>
    </source>
</evidence>
<feature type="compositionally biased region" description="Polar residues" evidence="1">
    <location>
        <begin position="943"/>
        <end position="954"/>
    </location>
</feature>
<dbReference type="Proteomes" id="UP000566819">
    <property type="component" value="Unassembled WGS sequence"/>
</dbReference>
<feature type="region of interest" description="Disordered" evidence="1">
    <location>
        <begin position="506"/>
        <end position="525"/>
    </location>
</feature>
<dbReference type="SUPFAM" id="SSF50965">
    <property type="entry name" value="Galactose oxidase, central domain"/>
    <property type="match status" value="1"/>
</dbReference>
<feature type="region of interest" description="Disordered" evidence="1">
    <location>
        <begin position="873"/>
        <end position="973"/>
    </location>
</feature>
<feature type="region of interest" description="Disordered" evidence="1">
    <location>
        <begin position="826"/>
        <end position="860"/>
    </location>
</feature>
<dbReference type="AlphaFoldDB" id="A0A8H4QLR8"/>
<evidence type="ECO:0000256" key="1">
    <source>
        <dbReference type="SAM" id="MobiDB-lite"/>
    </source>
</evidence>
<feature type="compositionally biased region" description="Basic and acidic residues" evidence="1">
    <location>
        <begin position="636"/>
        <end position="658"/>
    </location>
</feature>
<keyword evidence="2" id="KW-0472">Membrane</keyword>
<proteinExistence type="predicted"/>
<feature type="region of interest" description="Disordered" evidence="1">
    <location>
        <begin position="783"/>
        <end position="809"/>
    </location>
</feature>
<feature type="compositionally biased region" description="Basic and acidic residues" evidence="1">
    <location>
        <begin position="827"/>
        <end position="838"/>
    </location>
</feature>
<feature type="compositionally biased region" description="Low complexity" evidence="1">
    <location>
        <begin position="799"/>
        <end position="809"/>
    </location>
</feature>
<keyword evidence="2" id="KW-1133">Transmembrane helix</keyword>
<feature type="region of interest" description="Disordered" evidence="1">
    <location>
        <begin position="714"/>
        <end position="735"/>
    </location>
</feature>
<feature type="compositionally biased region" description="Basic residues" evidence="1">
    <location>
        <begin position="558"/>
        <end position="567"/>
    </location>
</feature>
<name>A0A8H4QLR8_9HELO</name>
<keyword evidence="5" id="KW-1185">Reference proteome</keyword>
<accession>A0A8H4QLR8</accession>
<feature type="region of interest" description="Disordered" evidence="1">
    <location>
        <begin position="1011"/>
        <end position="1080"/>
    </location>
</feature>
<dbReference type="Gene3D" id="2.120.10.80">
    <property type="entry name" value="Kelch-type beta propeller"/>
    <property type="match status" value="1"/>
</dbReference>
<feature type="signal peptide" evidence="3">
    <location>
        <begin position="1"/>
        <end position="23"/>
    </location>
</feature>
<protein>
    <submittedName>
        <fullName evidence="4">Uncharacterized protein</fullName>
    </submittedName>
</protein>
<evidence type="ECO:0000256" key="2">
    <source>
        <dbReference type="SAM" id="Phobius"/>
    </source>
</evidence>
<dbReference type="EMBL" id="JAAMPI010002432">
    <property type="protein sequence ID" value="KAF4613414.1"/>
    <property type="molecule type" value="Genomic_DNA"/>
</dbReference>
<feature type="region of interest" description="Disordered" evidence="1">
    <location>
        <begin position="625"/>
        <end position="674"/>
    </location>
</feature>
<evidence type="ECO:0000256" key="3">
    <source>
        <dbReference type="SAM" id="SignalP"/>
    </source>
</evidence>
<feature type="region of interest" description="Disordered" evidence="1">
    <location>
        <begin position="539"/>
        <end position="599"/>
    </location>
</feature>
<reference evidence="4 5" key="1">
    <citation type="submission" date="2020-03" db="EMBL/GenBank/DDBJ databases">
        <title>Draft Genome Sequence of Cudoniella acicularis.</title>
        <authorList>
            <person name="Buettner E."/>
            <person name="Kellner H."/>
        </authorList>
    </citation>
    <scope>NUCLEOTIDE SEQUENCE [LARGE SCALE GENOMIC DNA]</scope>
    <source>
        <strain evidence="4 5">DSM 108380</strain>
    </source>
</reference>
<gene>
    <name evidence="4" type="ORF">G7Y89_g15473</name>
</gene>
<evidence type="ECO:0000313" key="5">
    <source>
        <dbReference type="Proteomes" id="UP000566819"/>
    </source>
</evidence>
<dbReference type="InterPro" id="IPR011043">
    <property type="entry name" value="Gal_Oxase/kelch_b-propeller"/>
</dbReference>
<sequence length="1080" mass="114923">MRNHVTALIWALSSALFLNLTQAVSFPYNPASIFLSQSSSTDKGLVYAFLSISESNAQQQLVSLNISSTLWTSNLSFQSISPNLPFTSDDTAAFTPSISSRDEISVYTGSCQTSTSSELWRFTPSNTSNIGNGTWAQQMITAGSDVTSDTLPGADFLSRGFSFSTLVNANASQTDIYLFGGMCPSTMANISTWQSAANYSNHMLRLAPTNASSNAAYTLDVATSKGPPIAEAGFTLTGLSPTYSNSTGVETQQRTYVLLGGHTETAFINMSQVALWNLPEEGWSFITVDSPGTNSNTELAIKSTVTSIDSRSGHTAVLTEDGSQIIVLGGWVGDVTQAADPQLAILDLGAGFGGTGDWKWTVPTQQPSGTGIYGHGAVMLPGNVMMVLGGHNISATGTTKRAEPSTPAMFFNVSSMQWTSIYTNPAYLASLVSSAPNSSSSSSKNVGLGVGLGLGLGAVVIALIIFICYSKRLKKHRQEQREKDINDLNARQAQAYATQNKEMGDRFPWSNRGWNGGGNDPERQLYESNSAISGYENLNTGVHALGDSGDVPPPPKQIQRKPLHSRTARGIYQPAPTFDFNNGGTHGRANSLGTAGPIHPIYEADEEDHVSHHGTVEDAAVGVALGDPSVAGPSDSNRRSDPFRDQNDSPTSTRHENRSVSTPDESPARSREREIQEWVSDWAAADALMSAQSRIHSNAGRLSPARRAQLIAGSTVSSISAEEDSGRTASNLSERSVAVSAISRSGSSSQGRSRSNSLRGFISTAMNPFASTVMSTTVGSTTITPTFDVPGRLNIPPRSAGSGTSSFTTAHTSFGALQAEAETLLPRPEDRSGDENSPTREPSSPSKIRRNTGRNTRGQIGWLGSIRRVFVGEASSGNTSPGAASFSSREHSPVRIDGPSASDMAPRRTVSAGATLWRRKQGKSDWEDSADENLNLRGGSGGRSNTFTGDSLYSGSEGVRPGTSAGYSSAAMADDEDEDWDIERAVENRVVQVMFTVPKEKLRVVNHDFSEDNSEVGSLRSKKGSGKSVAGKEEEVPPLPPPHVETIVEETSSQGSGSPRPRTRVLEMVEKMEGRSSPTR</sequence>
<organism evidence="4 5">
    <name type="scientific">Cudoniella acicularis</name>
    <dbReference type="NCBI Taxonomy" id="354080"/>
    <lineage>
        <taxon>Eukaryota</taxon>
        <taxon>Fungi</taxon>
        <taxon>Dikarya</taxon>
        <taxon>Ascomycota</taxon>
        <taxon>Pezizomycotina</taxon>
        <taxon>Leotiomycetes</taxon>
        <taxon>Helotiales</taxon>
        <taxon>Tricladiaceae</taxon>
        <taxon>Cudoniella</taxon>
    </lineage>
</organism>